<evidence type="ECO:0000256" key="3">
    <source>
        <dbReference type="PROSITE-ProRule" id="PRU00339"/>
    </source>
</evidence>
<dbReference type="GO" id="GO:0051879">
    <property type="term" value="F:Hsp90 protein binding"/>
    <property type="evidence" value="ECO:0007669"/>
    <property type="project" value="TreeGrafter"/>
</dbReference>
<feature type="compositionally biased region" description="Basic and acidic residues" evidence="4">
    <location>
        <begin position="45"/>
        <end position="69"/>
    </location>
</feature>
<dbReference type="EMBL" id="LLXH01000479">
    <property type="protein sequence ID" value="PKC66223.1"/>
    <property type="molecule type" value="Genomic_DNA"/>
</dbReference>
<evidence type="ECO:0000313" key="6">
    <source>
        <dbReference type="Proteomes" id="UP000232688"/>
    </source>
</evidence>
<feature type="compositionally biased region" description="Pro residues" evidence="4">
    <location>
        <begin position="15"/>
        <end position="28"/>
    </location>
</feature>
<keyword evidence="2 3" id="KW-0802">TPR repeat</keyword>
<evidence type="ECO:0000256" key="2">
    <source>
        <dbReference type="ARBA" id="ARBA00022803"/>
    </source>
</evidence>
<feature type="repeat" description="TPR" evidence="3">
    <location>
        <begin position="58"/>
        <end position="91"/>
    </location>
</feature>
<dbReference type="PANTHER" id="PTHR22904">
    <property type="entry name" value="TPR REPEAT CONTAINING PROTEIN"/>
    <property type="match status" value="1"/>
</dbReference>
<accession>A0A2N0RSE4</accession>
<evidence type="ECO:0000256" key="1">
    <source>
        <dbReference type="ARBA" id="ARBA00022737"/>
    </source>
</evidence>
<reference evidence="5 6" key="1">
    <citation type="submission" date="2017-10" db="EMBL/GenBank/DDBJ databases">
        <title>Extensive intraspecific genome diversity in a model arbuscular mycorrhizal fungus.</title>
        <authorList>
            <person name="Chen E.C.H."/>
            <person name="Morin E."/>
            <person name="Baudet D."/>
            <person name="Noel J."/>
            <person name="Ndikumana S."/>
            <person name="Charron P."/>
            <person name="St-Onge C."/>
            <person name="Giorgi J."/>
            <person name="Grigoriev I.V."/>
            <person name="Roux C."/>
            <person name="Martin F.M."/>
            <person name="Corradi N."/>
        </authorList>
    </citation>
    <scope>NUCLEOTIDE SEQUENCE [LARGE SCALE GENOMIC DNA]</scope>
    <source>
        <strain evidence="5 6">A1</strain>
    </source>
</reference>
<proteinExistence type="predicted"/>
<dbReference type="PANTHER" id="PTHR22904:SF523">
    <property type="entry name" value="STRESS-INDUCED-PHOSPHOPROTEIN 1"/>
    <property type="match status" value="1"/>
</dbReference>
<dbReference type="InterPro" id="IPR011990">
    <property type="entry name" value="TPR-like_helical_dom_sf"/>
</dbReference>
<dbReference type="SUPFAM" id="SSF48452">
    <property type="entry name" value="TPR-like"/>
    <property type="match status" value="1"/>
</dbReference>
<gene>
    <name evidence="5" type="ORF">RhiirA1_187296</name>
</gene>
<reference evidence="5 6" key="2">
    <citation type="submission" date="2017-10" db="EMBL/GenBank/DDBJ databases">
        <title>Genome analyses suggest a sexual origin of heterokaryosis in a supposedly ancient asexual fungus.</title>
        <authorList>
            <person name="Corradi N."/>
            <person name="Sedzielewska K."/>
            <person name="Noel J."/>
            <person name="Charron P."/>
            <person name="Farinelli L."/>
            <person name="Marton T."/>
            <person name="Kruger M."/>
            <person name="Pelin A."/>
            <person name="Brachmann A."/>
            <person name="Corradi N."/>
        </authorList>
    </citation>
    <scope>NUCLEOTIDE SEQUENCE [LARGE SCALE GENOMIC DNA]</scope>
    <source>
        <strain evidence="5 6">A1</strain>
    </source>
</reference>
<dbReference type="VEuPathDB" id="FungiDB:RhiirA1_187296"/>
<dbReference type="PROSITE" id="PS50005">
    <property type="entry name" value="TPR"/>
    <property type="match status" value="1"/>
</dbReference>
<evidence type="ECO:0000256" key="4">
    <source>
        <dbReference type="SAM" id="MobiDB-lite"/>
    </source>
</evidence>
<dbReference type="Proteomes" id="UP000232688">
    <property type="component" value="Unassembled WGS sequence"/>
</dbReference>
<name>A0A2N0RSE4_9GLOM</name>
<dbReference type="Gene3D" id="1.25.40.10">
    <property type="entry name" value="Tetratricopeptide repeat domain"/>
    <property type="match status" value="1"/>
</dbReference>
<dbReference type="Pfam" id="PF13414">
    <property type="entry name" value="TPR_11"/>
    <property type="match status" value="1"/>
</dbReference>
<dbReference type="VEuPathDB" id="FungiDB:FUN_010657"/>
<feature type="region of interest" description="Disordered" evidence="4">
    <location>
        <begin position="1"/>
        <end position="69"/>
    </location>
</feature>
<dbReference type="SMART" id="SM00028">
    <property type="entry name" value="TPR"/>
    <property type="match status" value="1"/>
</dbReference>
<dbReference type="InterPro" id="IPR019734">
    <property type="entry name" value="TPR_rpt"/>
</dbReference>
<sequence>MYILTGSVNPQSGPQEPPQPQQPQQPPQPEEHKPPEPQEYDIPEPTEKTEEELNKEKSVKEKELGNTAYKKREFEEALKHYDKAWELDPTNASILTNKAGEYSNR</sequence>
<keyword evidence="1" id="KW-0677">Repeat</keyword>
<dbReference type="VEuPathDB" id="FungiDB:RhiirFUN_015939"/>
<comment type="caution">
    <text evidence="5">The sequence shown here is derived from an EMBL/GenBank/DDBJ whole genome shotgun (WGS) entry which is preliminary data.</text>
</comment>
<evidence type="ECO:0000313" key="5">
    <source>
        <dbReference type="EMBL" id="PKC66223.1"/>
    </source>
</evidence>
<organism evidence="5 6">
    <name type="scientific">Rhizophagus irregularis</name>
    <dbReference type="NCBI Taxonomy" id="588596"/>
    <lineage>
        <taxon>Eukaryota</taxon>
        <taxon>Fungi</taxon>
        <taxon>Fungi incertae sedis</taxon>
        <taxon>Mucoromycota</taxon>
        <taxon>Glomeromycotina</taxon>
        <taxon>Glomeromycetes</taxon>
        <taxon>Glomerales</taxon>
        <taxon>Glomeraceae</taxon>
        <taxon>Rhizophagus</taxon>
    </lineage>
</organism>
<dbReference type="AlphaFoldDB" id="A0A2N0RSE4"/>
<protein>
    <submittedName>
        <fullName evidence="5">Uncharacterized protein</fullName>
    </submittedName>
</protein>